<dbReference type="EMBL" id="SLZU01000013">
    <property type="protein sequence ID" value="TCS60732.1"/>
    <property type="molecule type" value="Genomic_DNA"/>
</dbReference>
<dbReference type="GO" id="GO:0003677">
    <property type="term" value="F:DNA binding"/>
    <property type="evidence" value="ECO:0007669"/>
    <property type="project" value="UniProtKB-UniRule"/>
</dbReference>
<dbReference type="InterPro" id="IPR036271">
    <property type="entry name" value="Tet_transcr_reg_TetR-rel_C_sf"/>
</dbReference>
<name>A0A4R3J5Y9_9RHOB</name>
<dbReference type="InterPro" id="IPR011075">
    <property type="entry name" value="TetR_C"/>
</dbReference>
<protein>
    <submittedName>
        <fullName evidence="6">TetR family transcriptional regulator</fullName>
    </submittedName>
</protein>
<dbReference type="SUPFAM" id="SSF48498">
    <property type="entry name" value="Tetracyclin repressor-like, C-terminal domain"/>
    <property type="match status" value="1"/>
</dbReference>
<keyword evidence="2 4" id="KW-0238">DNA-binding</keyword>
<dbReference type="Gene3D" id="1.10.10.60">
    <property type="entry name" value="Homeodomain-like"/>
    <property type="match status" value="1"/>
</dbReference>
<evidence type="ECO:0000259" key="5">
    <source>
        <dbReference type="PROSITE" id="PS50977"/>
    </source>
</evidence>
<proteinExistence type="predicted"/>
<dbReference type="Pfam" id="PF00440">
    <property type="entry name" value="TetR_N"/>
    <property type="match status" value="1"/>
</dbReference>
<dbReference type="SUPFAM" id="SSF46689">
    <property type="entry name" value="Homeodomain-like"/>
    <property type="match status" value="1"/>
</dbReference>
<keyword evidence="7" id="KW-1185">Reference proteome</keyword>
<dbReference type="PROSITE" id="PS50977">
    <property type="entry name" value="HTH_TETR_2"/>
    <property type="match status" value="1"/>
</dbReference>
<keyword evidence="3" id="KW-0804">Transcription</keyword>
<feature type="DNA-binding region" description="H-T-H motif" evidence="4">
    <location>
        <begin position="37"/>
        <end position="56"/>
    </location>
</feature>
<evidence type="ECO:0000256" key="3">
    <source>
        <dbReference type="ARBA" id="ARBA00023163"/>
    </source>
</evidence>
<dbReference type="InterPro" id="IPR001647">
    <property type="entry name" value="HTH_TetR"/>
</dbReference>
<dbReference type="PANTHER" id="PTHR47506:SF1">
    <property type="entry name" value="HTH-TYPE TRANSCRIPTIONAL REGULATOR YJDC"/>
    <property type="match status" value="1"/>
</dbReference>
<dbReference type="RefSeq" id="WP_165907569.1">
    <property type="nucleotide sequence ID" value="NZ_SLZU01000013.1"/>
</dbReference>
<accession>A0A4R3J5Y9</accession>
<dbReference type="AlphaFoldDB" id="A0A4R3J5Y9"/>
<evidence type="ECO:0000256" key="2">
    <source>
        <dbReference type="ARBA" id="ARBA00023125"/>
    </source>
</evidence>
<dbReference type="Pfam" id="PF16925">
    <property type="entry name" value="TetR_C_13"/>
    <property type="match status" value="1"/>
</dbReference>
<dbReference type="Proteomes" id="UP000295696">
    <property type="component" value="Unassembled WGS sequence"/>
</dbReference>
<evidence type="ECO:0000256" key="1">
    <source>
        <dbReference type="ARBA" id="ARBA00023015"/>
    </source>
</evidence>
<dbReference type="Gene3D" id="1.10.357.10">
    <property type="entry name" value="Tetracycline Repressor, domain 2"/>
    <property type="match status" value="1"/>
</dbReference>
<evidence type="ECO:0000313" key="6">
    <source>
        <dbReference type="EMBL" id="TCS60732.1"/>
    </source>
</evidence>
<comment type="caution">
    <text evidence="6">The sequence shown here is derived from an EMBL/GenBank/DDBJ whole genome shotgun (WGS) entry which is preliminary data.</text>
</comment>
<gene>
    <name evidence="6" type="ORF">EDD52_11325</name>
</gene>
<reference evidence="6 7" key="1">
    <citation type="submission" date="2019-03" db="EMBL/GenBank/DDBJ databases">
        <title>Genomic Encyclopedia of Type Strains, Phase IV (KMG-IV): sequencing the most valuable type-strain genomes for metagenomic binning, comparative biology and taxonomic classification.</title>
        <authorList>
            <person name="Goeker M."/>
        </authorList>
    </citation>
    <scope>NUCLEOTIDE SEQUENCE [LARGE SCALE GENOMIC DNA]</scope>
    <source>
        <strain evidence="6 7">DSM 104836</strain>
    </source>
</reference>
<evidence type="ECO:0000256" key="4">
    <source>
        <dbReference type="PROSITE-ProRule" id="PRU00335"/>
    </source>
</evidence>
<feature type="domain" description="HTH tetR-type" evidence="5">
    <location>
        <begin position="14"/>
        <end position="74"/>
    </location>
</feature>
<sequence>MIQCESRKRGRPSVFDPEQALEAAMCTFWQHGYIGASVDLISRETAMPRATLYQRFGGKEGLFLAVLDHYAATRIKPLLARLGPEGTLQADLTRFFDAVVTLATEDDRARGCLVSCVLADAAGTHPGFRQELAKRFSLLERRIETRLRHAATIGEHVSGAPDVQALLIASVARGLMVRARSGTTAQELSRVGRAAAELGVG</sequence>
<dbReference type="InterPro" id="IPR009057">
    <property type="entry name" value="Homeodomain-like_sf"/>
</dbReference>
<evidence type="ECO:0000313" key="7">
    <source>
        <dbReference type="Proteomes" id="UP000295696"/>
    </source>
</evidence>
<dbReference type="PANTHER" id="PTHR47506">
    <property type="entry name" value="TRANSCRIPTIONAL REGULATORY PROTEIN"/>
    <property type="match status" value="1"/>
</dbReference>
<organism evidence="6 7">
    <name type="scientific">Primorskyibacter sedentarius</name>
    <dbReference type="NCBI Taxonomy" id="745311"/>
    <lineage>
        <taxon>Bacteria</taxon>
        <taxon>Pseudomonadati</taxon>
        <taxon>Pseudomonadota</taxon>
        <taxon>Alphaproteobacteria</taxon>
        <taxon>Rhodobacterales</taxon>
        <taxon>Roseobacteraceae</taxon>
        <taxon>Primorskyibacter</taxon>
    </lineage>
</organism>
<keyword evidence="1" id="KW-0805">Transcription regulation</keyword>